<dbReference type="Proteomes" id="UP000265520">
    <property type="component" value="Unassembled WGS sequence"/>
</dbReference>
<keyword evidence="2" id="KW-1185">Reference proteome</keyword>
<comment type="caution">
    <text evidence="1">The sequence shown here is derived from an EMBL/GenBank/DDBJ whole genome shotgun (WGS) entry which is preliminary data.</text>
</comment>
<dbReference type="AlphaFoldDB" id="A0A392VIJ8"/>
<name>A0A392VIJ8_9FABA</name>
<reference evidence="1 2" key="1">
    <citation type="journal article" date="2018" name="Front. Plant Sci.">
        <title>Red Clover (Trifolium pratense) and Zigzag Clover (T. medium) - A Picture of Genomic Similarities and Differences.</title>
        <authorList>
            <person name="Dluhosova J."/>
            <person name="Istvanek J."/>
            <person name="Nedelnik J."/>
            <person name="Repkova J."/>
        </authorList>
    </citation>
    <scope>NUCLEOTIDE SEQUENCE [LARGE SCALE GENOMIC DNA]</scope>
    <source>
        <strain evidence="2">cv. 10/8</strain>
        <tissue evidence="1">Leaf</tissue>
    </source>
</reference>
<evidence type="ECO:0000313" key="2">
    <source>
        <dbReference type="Proteomes" id="UP000265520"/>
    </source>
</evidence>
<sequence>MEFPQAMPCMKKADTVDRKVVMLDAKDIEGLFSMKGSFEQRKELENKAEIDRVIDE</sequence>
<dbReference type="EMBL" id="LXQA011149577">
    <property type="protein sequence ID" value="MCI86791.1"/>
    <property type="molecule type" value="Genomic_DNA"/>
</dbReference>
<protein>
    <submittedName>
        <fullName evidence="1">Uncharacterized protein</fullName>
    </submittedName>
</protein>
<feature type="non-terminal residue" evidence="1">
    <location>
        <position position="56"/>
    </location>
</feature>
<accession>A0A392VIJ8</accession>
<organism evidence="1 2">
    <name type="scientific">Trifolium medium</name>
    <dbReference type="NCBI Taxonomy" id="97028"/>
    <lineage>
        <taxon>Eukaryota</taxon>
        <taxon>Viridiplantae</taxon>
        <taxon>Streptophyta</taxon>
        <taxon>Embryophyta</taxon>
        <taxon>Tracheophyta</taxon>
        <taxon>Spermatophyta</taxon>
        <taxon>Magnoliopsida</taxon>
        <taxon>eudicotyledons</taxon>
        <taxon>Gunneridae</taxon>
        <taxon>Pentapetalae</taxon>
        <taxon>rosids</taxon>
        <taxon>fabids</taxon>
        <taxon>Fabales</taxon>
        <taxon>Fabaceae</taxon>
        <taxon>Papilionoideae</taxon>
        <taxon>50 kb inversion clade</taxon>
        <taxon>NPAAA clade</taxon>
        <taxon>Hologalegina</taxon>
        <taxon>IRL clade</taxon>
        <taxon>Trifolieae</taxon>
        <taxon>Trifolium</taxon>
    </lineage>
</organism>
<evidence type="ECO:0000313" key="1">
    <source>
        <dbReference type="EMBL" id="MCI86791.1"/>
    </source>
</evidence>
<proteinExistence type="predicted"/>